<dbReference type="PANTHER" id="PTHR47245">
    <property type="entry name" value="PEPTIDYLPROLYL ISOMERASE"/>
    <property type="match status" value="1"/>
</dbReference>
<name>A0A1X7J569_9BACT</name>
<dbReference type="Gene3D" id="3.10.50.40">
    <property type="match status" value="1"/>
</dbReference>
<dbReference type="RefSeq" id="WP_085544210.1">
    <property type="nucleotide sequence ID" value="NZ_FXBB01000008.1"/>
</dbReference>
<keyword evidence="1" id="KW-0697">Rotamase</keyword>
<dbReference type="InterPro" id="IPR050245">
    <property type="entry name" value="PrsA_foldase"/>
</dbReference>
<dbReference type="InterPro" id="IPR023058">
    <property type="entry name" value="PPIase_PpiC_CS"/>
</dbReference>
<dbReference type="PANTHER" id="PTHR47245:SF2">
    <property type="entry name" value="PEPTIDYL-PROLYL CIS-TRANS ISOMERASE HP_0175-RELATED"/>
    <property type="match status" value="1"/>
</dbReference>
<dbReference type="InterPro" id="IPR027304">
    <property type="entry name" value="Trigger_fact/SurA_dom_sf"/>
</dbReference>
<dbReference type="EMBL" id="FXBB01000008">
    <property type="protein sequence ID" value="SMG22825.1"/>
    <property type="molecule type" value="Genomic_DNA"/>
</dbReference>
<feature type="signal peptide" evidence="2">
    <location>
        <begin position="1"/>
        <end position="21"/>
    </location>
</feature>
<dbReference type="PROSITE" id="PS01096">
    <property type="entry name" value="PPIC_PPIASE_1"/>
    <property type="match status" value="1"/>
</dbReference>
<dbReference type="GO" id="GO:0003755">
    <property type="term" value="F:peptidyl-prolyl cis-trans isomerase activity"/>
    <property type="evidence" value="ECO:0007669"/>
    <property type="project" value="UniProtKB-KW"/>
</dbReference>
<protein>
    <submittedName>
        <fullName evidence="4">Peptidyl-prolyl cis-trans isomerase C</fullName>
    </submittedName>
</protein>
<dbReference type="STRING" id="561720.SAMN06275492_10867"/>
<dbReference type="AlphaFoldDB" id="A0A1X7J569"/>
<evidence type="ECO:0000256" key="2">
    <source>
        <dbReference type="SAM" id="SignalP"/>
    </source>
</evidence>
<evidence type="ECO:0000313" key="4">
    <source>
        <dbReference type="EMBL" id="SMG22825.1"/>
    </source>
</evidence>
<dbReference type="PROSITE" id="PS50198">
    <property type="entry name" value="PPIC_PPIASE_2"/>
    <property type="match status" value="1"/>
</dbReference>
<keyword evidence="5" id="KW-1185">Reference proteome</keyword>
<evidence type="ECO:0000259" key="3">
    <source>
        <dbReference type="PROSITE" id="PS50198"/>
    </source>
</evidence>
<sequence>MKRKTIIAILMAMSLSGAAYAQKANSDEVLAKIGDQVVTQADVDEVMATAQPDQRAYFSSPEGKRALVEDMSDSVLFYLWGRDNKLTETEKYKETMAQLEKRVLAAMAMEKILSTVKVDDSEVQAFYDEHKAAFVVPESVKASHILIQVSKDAGNDLWKKAQKDLVTLRKDILAGKVSFEDAAKNRSDCPSKADGGNLGFFTKGQMVPEFDEVAFSTKVGDISAPVKTQFGYHIVKVTDKKDQSTRSIDEVKEDLRQQLLQKKQRDVLQEYVEKLHKQYEVTILLPEKETVSPDKK</sequence>
<keyword evidence="1 4" id="KW-0413">Isomerase</keyword>
<keyword evidence="2" id="KW-0732">Signal</keyword>
<proteinExistence type="predicted"/>
<accession>A0A1X7J569</accession>
<dbReference type="InterPro" id="IPR046357">
    <property type="entry name" value="PPIase_dom_sf"/>
</dbReference>
<dbReference type="InterPro" id="IPR000297">
    <property type="entry name" value="PPIase_PpiC"/>
</dbReference>
<organism evidence="4 5">
    <name type="scientific">Dethiosulfovibrio salsuginis</name>
    <dbReference type="NCBI Taxonomy" id="561720"/>
    <lineage>
        <taxon>Bacteria</taxon>
        <taxon>Thermotogati</taxon>
        <taxon>Synergistota</taxon>
        <taxon>Synergistia</taxon>
        <taxon>Synergistales</taxon>
        <taxon>Dethiosulfovibrionaceae</taxon>
        <taxon>Dethiosulfovibrio</taxon>
    </lineage>
</organism>
<dbReference type="Pfam" id="PF00639">
    <property type="entry name" value="Rotamase"/>
    <property type="match status" value="1"/>
</dbReference>
<feature type="domain" description="PpiC" evidence="3">
    <location>
        <begin position="137"/>
        <end position="239"/>
    </location>
</feature>
<evidence type="ECO:0000256" key="1">
    <source>
        <dbReference type="PROSITE-ProRule" id="PRU00278"/>
    </source>
</evidence>
<gene>
    <name evidence="4" type="ORF">SAMN06275492_10867</name>
</gene>
<dbReference type="Proteomes" id="UP000193355">
    <property type="component" value="Unassembled WGS sequence"/>
</dbReference>
<dbReference type="SUPFAM" id="SSF54534">
    <property type="entry name" value="FKBP-like"/>
    <property type="match status" value="1"/>
</dbReference>
<feature type="chain" id="PRO_5012485419" evidence="2">
    <location>
        <begin position="22"/>
        <end position="296"/>
    </location>
</feature>
<dbReference type="SUPFAM" id="SSF109998">
    <property type="entry name" value="Triger factor/SurA peptide-binding domain-like"/>
    <property type="match status" value="1"/>
</dbReference>
<evidence type="ECO:0000313" key="5">
    <source>
        <dbReference type="Proteomes" id="UP000193355"/>
    </source>
</evidence>
<reference evidence="5" key="1">
    <citation type="submission" date="2017-04" db="EMBL/GenBank/DDBJ databases">
        <authorList>
            <person name="Varghese N."/>
            <person name="Submissions S."/>
        </authorList>
    </citation>
    <scope>NUCLEOTIDE SEQUENCE [LARGE SCALE GENOMIC DNA]</scope>
    <source>
        <strain evidence="5">USBA 82</strain>
    </source>
</reference>
<dbReference type="OrthoDB" id="14196at2"/>